<sequence>MSNIDAKVAAIVDKPHDSDDEDALIAELEDDDALDAFREQRLQQLHQEFTRAKQMRNSEHGTYQEIKEEKALMDITTSTKLCVVHFFHADFNRCRIMDNHLETLAPKHFDTRFLRINVDNAPFLVTKLKVQVLPCVIAFVDGQGVDRIVGFEGLGYGTDKFTTSDLERRLLKCGVLVREKMTEGQTATLRRAKKEEEEYDDDDWD</sequence>
<proteinExistence type="inferred from homology"/>
<reference evidence="3 4" key="1">
    <citation type="journal article" date="2019" name="Sci. Rep.">
        <title>A multi-omics analysis of the grapevine pathogen Lasiodiplodia theobromae reveals that temperature affects the expression of virulence- and pathogenicity-related genes.</title>
        <authorList>
            <person name="Felix C."/>
            <person name="Meneses R."/>
            <person name="Goncalves M.F.M."/>
            <person name="Tilleman L."/>
            <person name="Duarte A.S."/>
            <person name="Jorrin-Novo J.V."/>
            <person name="Van de Peer Y."/>
            <person name="Deforce D."/>
            <person name="Van Nieuwerburgh F."/>
            <person name="Esteves A.C."/>
            <person name="Alves A."/>
        </authorList>
    </citation>
    <scope>NUCLEOTIDE SEQUENCE [LARGE SCALE GENOMIC DNA]</scope>
    <source>
        <strain evidence="3 4">LA-SOL3</strain>
    </source>
</reference>
<name>A0A5N5DGN5_9PEZI</name>
<dbReference type="CDD" id="cd02989">
    <property type="entry name" value="Phd_like_TxnDC9"/>
    <property type="match status" value="1"/>
</dbReference>
<dbReference type="OrthoDB" id="10257948at2759"/>
<evidence type="ECO:0000259" key="2">
    <source>
        <dbReference type="Pfam" id="PF02114"/>
    </source>
</evidence>
<dbReference type="Pfam" id="PF02114">
    <property type="entry name" value="Phosducin"/>
    <property type="match status" value="1"/>
</dbReference>
<dbReference type="EMBL" id="VCHE01000020">
    <property type="protein sequence ID" value="KAB2576999.1"/>
    <property type="molecule type" value="Genomic_DNA"/>
</dbReference>
<dbReference type="InterPro" id="IPR036249">
    <property type="entry name" value="Thioredoxin-like_sf"/>
</dbReference>
<keyword evidence="4" id="KW-1185">Reference proteome</keyword>
<dbReference type="Gene3D" id="3.40.30.10">
    <property type="entry name" value="Glutaredoxin"/>
    <property type="match status" value="1"/>
</dbReference>
<evidence type="ECO:0000313" key="3">
    <source>
        <dbReference type="EMBL" id="KAB2576999.1"/>
    </source>
</evidence>
<protein>
    <submittedName>
        <fullName evidence="3">Thioredoxin domain-containing protein plp1</fullName>
    </submittedName>
</protein>
<evidence type="ECO:0000313" key="4">
    <source>
        <dbReference type="Proteomes" id="UP000325902"/>
    </source>
</evidence>
<comment type="caution">
    <text evidence="3">The sequence shown here is derived from an EMBL/GenBank/DDBJ whole genome shotgun (WGS) entry which is preliminary data.</text>
</comment>
<comment type="similarity">
    <text evidence="1">Belongs to the phosducin family.</text>
</comment>
<dbReference type="InterPro" id="IPR024253">
    <property type="entry name" value="Phosducin_thioredoxin-like_dom"/>
</dbReference>
<dbReference type="AlphaFoldDB" id="A0A5N5DGN5"/>
<evidence type="ECO:0000256" key="1">
    <source>
        <dbReference type="ARBA" id="ARBA00009686"/>
    </source>
</evidence>
<dbReference type="PANTHER" id="PTHR21148">
    <property type="entry name" value="THIOREDOXIN DOMAIN-CONTAINING PROTEIN 9"/>
    <property type="match status" value="1"/>
</dbReference>
<organism evidence="3 4">
    <name type="scientific">Lasiodiplodia theobromae</name>
    <dbReference type="NCBI Taxonomy" id="45133"/>
    <lineage>
        <taxon>Eukaryota</taxon>
        <taxon>Fungi</taxon>
        <taxon>Dikarya</taxon>
        <taxon>Ascomycota</taxon>
        <taxon>Pezizomycotina</taxon>
        <taxon>Dothideomycetes</taxon>
        <taxon>Dothideomycetes incertae sedis</taxon>
        <taxon>Botryosphaeriales</taxon>
        <taxon>Botryosphaeriaceae</taxon>
        <taxon>Lasiodiplodia</taxon>
    </lineage>
</organism>
<gene>
    <name evidence="3" type="primary">plp1</name>
    <name evidence="3" type="ORF">DBV05_g4394</name>
</gene>
<accession>A0A5N5DGN5</accession>
<dbReference type="SUPFAM" id="SSF52833">
    <property type="entry name" value="Thioredoxin-like"/>
    <property type="match status" value="1"/>
</dbReference>
<feature type="domain" description="Phosducin" evidence="2">
    <location>
        <begin position="26"/>
        <end position="183"/>
    </location>
</feature>
<dbReference type="Proteomes" id="UP000325902">
    <property type="component" value="Unassembled WGS sequence"/>
</dbReference>